<evidence type="ECO:0000256" key="5">
    <source>
        <dbReference type="ARBA" id="ARBA00022519"/>
    </source>
</evidence>
<dbReference type="RefSeq" id="WP_087109686.1">
    <property type="nucleotide sequence ID" value="NZ_CBCSCN010000002.1"/>
</dbReference>
<feature type="transmembrane region" description="Helical" evidence="14">
    <location>
        <begin position="395"/>
        <end position="416"/>
    </location>
</feature>
<protein>
    <recommendedName>
        <fullName evidence="12">Trk system potassium uptake protein</fullName>
    </recommendedName>
</protein>
<comment type="subcellular location">
    <subcellularLocation>
        <location evidence="1 12">Cell inner membrane</location>
        <topology evidence="1 12">Multi-pass membrane protein</topology>
    </subcellularLocation>
</comment>
<keyword evidence="13" id="KW-0479">Metal-binding</keyword>
<accession>A0A1X7AJU0</accession>
<evidence type="ECO:0000256" key="2">
    <source>
        <dbReference type="ARBA" id="ARBA00009137"/>
    </source>
</evidence>
<keyword evidence="11 12" id="KW-0472">Membrane</keyword>
<keyword evidence="4 12" id="KW-1003">Cell membrane</keyword>
<gene>
    <name evidence="15" type="primary">trkH_1</name>
    <name evidence="15" type="ORF">EHSB41UT_02171</name>
</gene>
<feature type="binding site" evidence="13">
    <location>
        <position position="434"/>
    </location>
    <ligand>
        <name>K(+)</name>
        <dbReference type="ChEBI" id="CHEBI:29103"/>
    </ligand>
</feature>
<dbReference type="InterPro" id="IPR004772">
    <property type="entry name" value="TrkH"/>
</dbReference>
<dbReference type="GO" id="GO:0005886">
    <property type="term" value="C:plasma membrane"/>
    <property type="evidence" value="ECO:0007669"/>
    <property type="project" value="UniProtKB-SubCell"/>
</dbReference>
<dbReference type="GO" id="GO:0046872">
    <property type="term" value="F:metal ion binding"/>
    <property type="evidence" value="ECO:0007669"/>
    <property type="project" value="UniProtKB-KW"/>
</dbReference>
<evidence type="ECO:0000256" key="9">
    <source>
        <dbReference type="ARBA" id="ARBA00022989"/>
    </source>
</evidence>
<feature type="binding site" evidence="13">
    <location>
        <position position="111"/>
    </location>
    <ligand>
        <name>K(+)</name>
        <dbReference type="ChEBI" id="CHEBI:29103"/>
    </ligand>
</feature>
<keyword evidence="3 12" id="KW-0813">Transport</keyword>
<evidence type="ECO:0000313" key="15">
    <source>
        <dbReference type="EMBL" id="SMA46430.1"/>
    </source>
</evidence>
<feature type="transmembrane region" description="Helical" evidence="14">
    <location>
        <begin position="70"/>
        <end position="90"/>
    </location>
</feature>
<feature type="binding site" evidence="13">
    <location>
        <position position="112"/>
    </location>
    <ligand>
        <name>K(+)</name>
        <dbReference type="ChEBI" id="CHEBI:29103"/>
    </ligand>
</feature>
<keyword evidence="6 12" id="KW-0633">Potassium transport</keyword>
<dbReference type="AlphaFoldDB" id="A0A1X7AJU0"/>
<dbReference type="EMBL" id="FWPT01000004">
    <property type="protein sequence ID" value="SMA46430.1"/>
    <property type="molecule type" value="Genomic_DNA"/>
</dbReference>
<evidence type="ECO:0000256" key="10">
    <source>
        <dbReference type="ARBA" id="ARBA00023065"/>
    </source>
</evidence>
<comment type="similarity">
    <text evidence="2 12">Belongs to the TrkH potassium transport family.</text>
</comment>
<keyword evidence="9 14" id="KW-1133">Transmembrane helix</keyword>
<sequence length="482" mass="53250">MHPSVILRILGVLLAVFSLASLPPMLVAWIYNEPEITLFGYTFLVTLLTGLGCWLPFYRTRYELRPRDGFLVTVLFWWVLSLFASIPFLLMDAPALSITDAFFEAMSGLTTTGATILTNIETLPRSILFYRQQLQWFGGMGIIVLAVAVLPMLGIGGMQLYRTEAPGPIKDRKLTPRIAETAKTLWYLYLAITIACAVAYWVAGMNAFDAISHSFSTVAIGGFSTYDASIGYFDSSLIEAIAIFFMVISGMNFALHYFALHDKDPLYYFKDPEVQAYLGILLGVSIVTVLVLQYTGVYTDWDALRYGLFQVVSIATTTGFGITDFSLWPIFLPLLLFLTSFSGACAGSTGGGMKVIRILLIFKQGSRELKRLIHPNAIFAIKLGGRAVPDRVGEAVWGFFSAYVFVFILLELAVLATGVDIVTAFSTVASCLNNLGPALGEAAANYQSLPDAAKWFLSFAMLLGRLEIFTLMVLFSPMFWRH</sequence>
<feature type="binding site" evidence="13">
    <location>
        <position position="221"/>
    </location>
    <ligand>
        <name>K(+)</name>
        <dbReference type="ChEBI" id="CHEBI:29103"/>
    </ligand>
</feature>
<keyword evidence="8 12" id="KW-0630">Potassium</keyword>
<dbReference type="Pfam" id="PF02386">
    <property type="entry name" value="TrkH"/>
    <property type="match status" value="1"/>
</dbReference>
<evidence type="ECO:0000256" key="11">
    <source>
        <dbReference type="ARBA" id="ARBA00023136"/>
    </source>
</evidence>
<feature type="binding site" evidence="13">
    <location>
        <position position="435"/>
    </location>
    <ligand>
        <name>K(+)</name>
        <dbReference type="ChEBI" id="CHEBI:29103"/>
    </ligand>
</feature>
<feature type="transmembrane region" description="Helical" evidence="14">
    <location>
        <begin position="38"/>
        <end position="58"/>
    </location>
</feature>
<dbReference type="PANTHER" id="PTHR32024:SF2">
    <property type="entry name" value="TRK SYSTEM POTASSIUM UPTAKE PROTEIN TRKG-RELATED"/>
    <property type="match status" value="1"/>
</dbReference>
<evidence type="ECO:0000256" key="12">
    <source>
        <dbReference type="PIRNR" id="PIRNR006247"/>
    </source>
</evidence>
<evidence type="ECO:0000256" key="3">
    <source>
        <dbReference type="ARBA" id="ARBA00022448"/>
    </source>
</evidence>
<reference evidence="15 16" key="1">
    <citation type="submission" date="2017-03" db="EMBL/GenBank/DDBJ databases">
        <authorList>
            <person name="Afonso C.L."/>
            <person name="Miller P.J."/>
            <person name="Scott M.A."/>
            <person name="Spackman E."/>
            <person name="Goraichik I."/>
            <person name="Dimitrov K.M."/>
            <person name="Suarez D.L."/>
            <person name="Swayne D.E."/>
        </authorList>
    </citation>
    <scope>NUCLEOTIDE SEQUENCE [LARGE SCALE GENOMIC DNA]</scope>
    <source>
        <strain evidence="15">SB41UT1</strain>
    </source>
</reference>
<dbReference type="GO" id="GO:0015379">
    <property type="term" value="F:potassium:chloride symporter activity"/>
    <property type="evidence" value="ECO:0007669"/>
    <property type="project" value="InterPro"/>
</dbReference>
<evidence type="ECO:0000313" key="16">
    <source>
        <dbReference type="Proteomes" id="UP000196573"/>
    </source>
</evidence>
<feature type="transmembrane region" description="Helical" evidence="14">
    <location>
        <begin position="334"/>
        <end position="362"/>
    </location>
</feature>
<keyword evidence="16" id="KW-1185">Reference proteome</keyword>
<evidence type="ECO:0000256" key="14">
    <source>
        <dbReference type="SAM" id="Phobius"/>
    </source>
</evidence>
<feature type="transmembrane region" description="Helical" evidence="14">
    <location>
        <begin position="455"/>
        <end position="480"/>
    </location>
</feature>
<feature type="transmembrane region" description="Helical" evidence="14">
    <location>
        <begin position="184"/>
        <end position="203"/>
    </location>
</feature>
<feature type="binding site" evidence="13">
    <location>
        <position position="317"/>
    </location>
    <ligand>
        <name>K(+)</name>
        <dbReference type="ChEBI" id="CHEBI:29103"/>
    </ligand>
</feature>
<dbReference type="Proteomes" id="UP000196573">
    <property type="component" value="Unassembled WGS sequence"/>
</dbReference>
<dbReference type="PANTHER" id="PTHR32024">
    <property type="entry name" value="TRK SYSTEM POTASSIUM UPTAKE PROTEIN TRKG-RELATED"/>
    <property type="match status" value="1"/>
</dbReference>
<dbReference type="InterPro" id="IPR003445">
    <property type="entry name" value="Cat_transpt"/>
</dbReference>
<organism evidence="15 16">
    <name type="scientific">Parendozoicomonas haliclonae</name>
    <dbReference type="NCBI Taxonomy" id="1960125"/>
    <lineage>
        <taxon>Bacteria</taxon>
        <taxon>Pseudomonadati</taxon>
        <taxon>Pseudomonadota</taxon>
        <taxon>Gammaproteobacteria</taxon>
        <taxon>Oceanospirillales</taxon>
        <taxon>Endozoicomonadaceae</taxon>
        <taxon>Parendozoicomonas</taxon>
    </lineage>
</organism>
<keyword evidence="7 14" id="KW-0812">Transmembrane</keyword>
<proteinExistence type="inferred from homology"/>
<feature type="binding site" evidence="13">
    <location>
        <position position="318"/>
    </location>
    <ligand>
        <name>K(+)</name>
        <dbReference type="ChEBI" id="CHEBI:29103"/>
    </ligand>
</feature>
<feature type="transmembrane region" description="Helical" evidence="14">
    <location>
        <begin position="274"/>
        <end position="294"/>
    </location>
</feature>
<feature type="transmembrane region" description="Helical" evidence="14">
    <location>
        <begin position="215"/>
        <end position="233"/>
    </location>
</feature>
<dbReference type="PIRSF" id="PIRSF006247">
    <property type="entry name" value="TrkH"/>
    <property type="match status" value="1"/>
</dbReference>
<evidence type="ECO:0000256" key="6">
    <source>
        <dbReference type="ARBA" id="ARBA00022538"/>
    </source>
</evidence>
<feature type="binding site" evidence="13">
    <location>
        <position position="220"/>
    </location>
    <ligand>
        <name>K(+)</name>
        <dbReference type="ChEBI" id="CHEBI:29103"/>
    </ligand>
</feature>
<keyword evidence="10 12" id="KW-0406">Ion transport</keyword>
<evidence type="ECO:0000256" key="1">
    <source>
        <dbReference type="ARBA" id="ARBA00004429"/>
    </source>
</evidence>
<name>A0A1X7AJU0_9GAMM</name>
<keyword evidence="5 12" id="KW-0997">Cell inner membrane</keyword>
<dbReference type="OrthoDB" id="9810952at2"/>
<evidence type="ECO:0000256" key="4">
    <source>
        <dbReference type="ARBA" id="ARBA00022475"/>
    </source>
</evidence>
<feature type="transmembrane region" description="Helical" evidence="14">
    <location>
        <begin position="240"/>
        <end position="259"/>
    </location>
</feature>
<evidence type="ECO:0000256" key="8">
    <source>
        <dbReference type="ARBA" id="ARBA00022958"/>
    </source>
</evidence>
<evidence type="ECO:0000256" key="13">
    <source>
        <dbReference type="PIRSR" id="PIRSR006247-1"/>
    </source>
</evidence>
<dbReference type="NCBIfam" id="TIGR00933">
    <property type="entry name" value="2a38"/>
    <property type="match status" value="1"/>
</dbReference>
<evidence type="ECO:0000256" key="7">
    <source>
        <dbReference type="ARBA" id="ARBA00022692"/>
    </source>
</evidence>
<feature type="transmembrane region" description="Helical" evidence="14">
    <location>
        <begin position="136"/>
        <end position="163"/>
    </location>
</feature>